<keyword evidence="3" id="KW-1185">Reference proteome</keyword>
<dbReference type="EnsemblPlants" id="Pp3c17_17890V3.1">
    <property type="protein sequence ID" value="PAC:32905441.CDS.1"/>
    <property type="gene ID" value="Pp3c17_17890"/>
</dbReference>
<evidence type="ECO:0000313" key="2">
    <source>
        <dbReference type="EnsemblPlants" id="PAC:32905441.CDS.1"/>
    </source>
</evidence>
<reference evidence="1 3" key="1">
    <citation type="journal article" date="2008" name="Science">
        <title>The Physcomitrella genome reveals evolutionary insights into the conquest of land by plants.</title>
        <authorList>
            <person name="Rensing S."/>
            <person name="Lang D."/>
            <person name="Zimmer A."/>
            <person name="Terry A."/>
            <person name="Salamov A."/>
            <person name="Shapiro H."/>
            <person name="Nishiyama T."/>
            <person name="Perroud P.-F."/>
            <person name="Lindquist E."/>
            <person name="Kamisugi Y."/>
            <person name="Tanahashi T."/>
            <person name="Sakakibara K."/>
            <person name="Fujita T."/>
            <person name="Oishi K."/>
            <person name="Shin-I T."/>
            <person name="Kuroki Y."/>
            <person name="Toyoda A."/>
            <person name="Suzuki Y."/>
            <person name="Hashimoto A."/>
            <person name="Yamaguchi K."/>
            <person name="Sugano A."/>
            <person name="Kohara Y."/>
            <person name="Fujiyama A."/>
            <person name="Anterola A."/>
            <person name="Aoki S."/>
            <person name="Ashton N."/>
            <person name="Barbazuk W.B."/>
            <person name="Barker E."/>
            <person name="Bennetzen J."/>
            <person name="Bezanilla M."/>
            <person name="Blankenship R."/>
            <person name="Cho S.H."/>
            <person name="Dutcher S."/>
            <person name="Estelle M."/>
            <person name="Fawcett J.A."/>
            <person name="Gundlach H."/>
            <person name="Hanada K."/>
            <person name="Heyl A."/>
            <person name="Hicks K.A."/>
            <person name="Hugh J."/>
            <person name="Lohr M."/>
            <person name="Mayer K."/>
            <person name="Melkozernov A."/>
            <person name="Murata T."/>
            <person name="Nelson D."/>
            <person name="Pils B."/>
            <person name="Prigge M."/>
            <person name="Reiss B."/>
            <person name="Renner T."/>
            <person name="Rombauts S."/>
            <person name="Rushton P."/>
            <person name="Sanderfoot A."/>
            <person name="Schween G."/>
            <person name="Shiu S.-H."/>
            <person name="Stueber K."/>
            <person name="Theodoulou F.L."/>
            <person name="Tu H."/>
            <person name="Van de Peer Y."/>
            <person name="Verrier P.J."/>
            <person name="Waters E."/>
            <person name="Wood A."/>
            <person name="Yang L."/>
            <person name="Cove D."/>
            <person name="Cuming A."/>
            <person name="Hasebe M."/>
            <person name="Lucas S."/>
            <person name="Mishler D.B."/>
            <person name="Reski R."/>
            <person name="Grigoriev I."/>
            <person name="Quatrano R.S."/>
            <person name="Boore J.L."/>
        </authorList>
    </citation>
    <scope>NUCLEOTIDE SEQUENCE [LARGE SCALE GENOMIC DNA]</scope>
    <source>
        <strain evidence="2 3">cv. Gransden 2004</strain>
    </source>
</reference>
<dbReference type="PaxDb" id="3218-PP1S65_11V6.1"/>
<accession>A0A2K1J4E7</accession>
<dbReference type="AlphaFoldDB" id="A0A2K1J4E7"/>
<protein>
    <submittedName>
        <fullName evidence="1 2">Uncharacterized protein</fullName>
    </submittedName>
</protein>
<gene>
    <name evidence="1" type="ORF">PHYPA_022249</name>
</gene>
<evidence type="ECO:0000313" key="1">
    <source>
        <dbReference type="EMBL" id="PNR36398.1"/>
    </source>
</evidence>
<name>A0A2K1J4E7_PHYPA</name>
<dbReference type="Proteomes" id="UP000006727">
    <property type="component" value="Chromosome 17"/>
</dbReference>
<evidence type="ECO:0000313" key="3">
    <source>
        <dbReference type="Proteomes" id="UP000006727"/>
    </source>
</evidence>
<dbReference type="Gramene" id="Pp3c17_17890V3.1">
    <property type="protein sequence ID" value="PAC:32905441.CDS.1"/>
    <property type="gene ID" value="Pp3c17_17890"/>
</dbReference>
<proteinExistence type="predicted"/>
<sequence>MEERYYLKFLLIHIKVPQSFEHLKTIHGIFHLTFKSICVALRLLEVDRK</sequence>
<organism evidence="1">
    <name type="scientific">Physcomitrium patens</name>
    <name type="common">Spreading-leaved earth moss</name>
    <name type="synonym">Physcomitrella patens</name>
    <dbReference type="NCBI Taxonomy" id="3218"/>
    <lineage>
        <taxon>Eukaryota</taxon>
        <taxon>Viridiplantae</taxon>
        <taxon>Streptophyta</taxon>
        <taxon>Embryophyta</taxon>
        <taxon>Bryophyta</taxon>
        <taxon>Bryophytina</taxon>
        <taxon>Bryopsida</taxon>
        <taxon>Funariidae</taxon>
        <taxon>Funariales</taxon>
        <taxon>Funariaceae</taxon>
        <taxon>Physcomitrium</taxon>
    </lineage>
</organism>
<dbReference type="EMBL" id="ABEU02000017">
    <property type="protein sequence ID" value="PNR36398.1"/>
    <property type="molecule type" value="Genomic_DNA"/>
</dbReference>
<reference evidence="1 3" key="2">
    <citation type="journal article" date="2018" name="Plant J.">
        <title>The Physcomitrella patens chromosome-scale assembly reveals moss genome structure and evolution.</title>
        <authorList>
            <person name="Lang D."/>
            <person name="Ullrich K.K."/>
            <person name="Murat F."/>
            <person name="Fuchs J."/>
            <person name="Jenkins J."/>
            <person name="Haas F.B."/>
            <person name="Piednoel M."/>
            <person name="Gundlach H."/>
            <person name="Van Bel M."/>
            <person name="Meyberg R."/>
            <person name="Vives C."/>
            <person name="Morata J."/>
            <person name="Symeonidi A."/>
            <person name="Hiss M."/>
            <person name="Muchero W."/>
            <person name="Kamisugi Y."/>
            <person name="Saleh O."/>
            <person name="Blanc G."/>
            <person name="Decker E.L."/>
            <person name="van Gessel N."/>
            <person name="Grimwood J."/>
            <person name="Hayes R.D."/>
            <person name="Graham S.W."/>
            <person name="Gunter L.E."/>
            <person name="McDaniel S.F."/>
            <person name="Hoernstein S.N.W."/>
            <person name="Larsson A."/>
            <person name="Li F.W."/>
            <person name="Perroud P.F."/>
            <person name="Phillips J."/>
            <person name="Ranjan P."/>
            <person name="Rokshar D.S."/>
            <person name="Rothfels C.J."/>
            <person name="Schneider L."/>
            <person name="Shu S."/>
            <person name="Stevenson D.W."/>
            <person name="Thummler F."/>
            <person name="Tillich M."/>
            <person name="Villarreal Aguilar J.C."/>
            <person name="Widiez T."/>
            <person name="Wong G.K."/>
            <person name="Wymore A."/>
            <person name="Zhang Y."/>
            <person name="Zimmer A.D."/>
            <person name="Quatrano R.S."/>
            <person name="Mayer K.F.X."/>
            <person name="Goodstein D."/>
            <person name="Casacuberta J.M."/>
            <person name="Vandepoele K."/>
            <person name="Reski R."/>
            <person name="Cuming A.C."/>
            <person name="Tuskan G.A."/>
            <person name="Maumus F."/>
            <person name="Salse J."/>
            <person name="Schmutz J."/>
            <person name="Rensing S.A."/>
        </authorList>
    </citation>
    <scope>NUCLEOTIDE SEQUENCE [LARGE SCALE GENOMIC DNA]</scope>
    <source>
        <strain evidence="2 3">cv. Gransden 2004</strain>
    </source>
</reference>
<dbReference type="InParanoid" id="A0A2K1J4E7"/>
<reference evidence="2" key="3">
    <citation type="submission" date="2020-12" db="UniProtKB">
        <authorList>
            <consortium name="EnsemblPlants"/>
        </authorList>
    </citation>
    <scope>IDENTIFICATION</scope>
</reference>